<reference evidence="3 4" key="1">
    <citation type="submission" date="2014-06" db="EMBL/GenBank/DDBJ databases">
        <authorList>
            <person name="Swart Estienne"/>
        </authorList>
    </citation>
    <scope>NUCLEOTIDE SEQUENCE [LARGE SCALE GENOMIC DNA]</scope>
    <source>
        <strain evidence="3 4">130c</strain>
    </source>
</reference>
<feature type="chain" id="PRO_5001729404" evidence="1">
    <location>
        <begin position="17"/>
        <end position="478"/>
    </location>
</feature>
<dbReference type="GO" id="GO:0006629">
    <property type="term" value="P:lipid metabolic process"/>
    <property type="evidence" value="ECO:0007669"/>
    <property type="project" value="InterPro"/>
</dbReference>
<accession>A0A078AH80</accession>
<dbReference type="Pfam" id="PF00388">
    <property type="entry name" value="PI-PLC-X"/>
    <property type="match status" value="1"/>
</dbReference>
<evidence type="ECO:0000256" key="1">
    <source>
        <dbReference type="SAM" id="SignalP"/>
    </source>
</evidence>
<name>A0A078AH80_STYLE</name>
<dbReference type="EMBL" id="CCKQ01008736">
    <property type="protein sequence ID" value="CDW80198.1"/>
    <property type="molecule type" value="Genomic_DNA"/>
</dbReference>
<feature type="signal peptide" evidence="1">
    <location>
        <begin position="1"/>
        <end position="16"/>
    </location>
</feature>
<gene>
    <name evidence="3" type="primary">Contig6124.g6546</name>
    <name evidence="3" type="ORF">STYLEM_9194</name>
</gene>
<organism evidence="3 4">
    <name type="scientific">Stylonychia lemnae</name>
    <name type="common">Ciliate</name>
    <dbReference type="NCBI Taxonomy" id="5949"/>
    <lineage>
        <taxon>Eukaryota</taxon>
        <taxon>Sar</taxon>
        <taxon>Alveolata</taxon>
        <taxon>Ciliophora</taxon>
        <taxon>Intramacronucleata</taxon>
        <taxon>Spirotrichea</taxon>
        <taxon>Stichotrichia</taxon>
        <taxon>Sporadotrichida</taxon>
        <taxon>Oxytrichidae</taxon>
        <taxon>Stylonychinae</taxon>
        <taxon>Stylonychia</taxon>
    </lineage>
</organism>
<dbReference type="InterPro" id="IPR005515">
    <property type="entry name" value="VOMI"/>
</dbReference>
<dbReference type="InterPro" id="IPR000909">
    <property type="entry name" value="PLipase_C_PInositol-sp_X_dom"/>
</dbReference>
<dbReference type="InterPro" id="IPR036706">
    <property type="entry name" value="VOMI_sf"/>
</dbReference>
<sequence length="478" mass="53363">MLHLAMVCLTISTVAGGDVFYSKSSTPKPYIKKYSDWMGYILPSTPITNLSIPGTHDTCAKTGGAAFQCQSWTLKDQLEAGIRFLDIRARHINNGLAIHHGSVYLGTDFDTVLSTVTSFLRVQIRETVLMRVKKEHTEQGCTRAYYQTVEAKLAAFNSFIYRGSSSMDYLTLGDARGKIVILYDEWSSSTVGYPYFGMAIADDYAVYETWLSKENKKKSVSDNIMGAILMTKPIINGYEYPETKWRCTFLSGSTGVSPEMWGKKFNEQIQFYRGRLGIVVFDFPGEDAIEHVISQNFIFQSGQANSPEWRTLWGGLWGDLKAEVTTRDGEFACGARMRVEAKGKSDDTAANGLELVTCKRDKWDTQSSLMVEKGNWGDWYTKMCPRGQFIVGGQVRFQDAQIDGSDTALNGLKISCKSPQGGEPAFQEVHAGYWGEWKAAYISKTKYVCGARARFEGNQLAGDDTALNGITFKYCSLY</sequence>
<dbReference type="InParanoid" id="A0A078AH80"/>
<evidence type="ECO:0000313" key="3">
    <source>
        <dbReference type="EMBL" id="CDW80198.1"/>
    </source>
</evidence>
<evidence type="ECO:0000259" key="2">
    <source>
        <dbReference type="SMART" id="SM00148"/>
    </source>
</evidence>
<dbReference type="SUPFAM" id="SSF51092">
    <property type="entry name" value="Vitelline membrane outer protein-I (VMO-I)"/>
    <property type="match status" value="1"/>
</dbReference>
<dbReference type="GO" id="GO:0008081">
    <property type="term" value="F:phosphoric diester hydrolase activity"/>
    <property type="evidence" value="ECO:0007669"/>
    <property type="project" value="InterPro"/>
</dbReference>
<proteinExistence type="predicted"/>
<dbReference type="InterPro" id="IPR017946">
    <property type="entry name" value="PLC-like_Pdiesterase_TIM-brl"/>
</dbReference>
<dbReference type="OrthoDB" id="1046782at2759"/>
<dbReference type="Proteomes" id="UP000039865">
    <property type="component" value="Unassembled WGS sequence"/>
</dbReference>
<dbReference type="PANTHER" id="PTHR18841">
    <property type="entry name" value="VITELLINE MEMBRANE OUTER LAYER PROTEIN I-RELATED"/>
    <property type="match status" value="1"/>
</dbReference>
<dbReference type="PROSITE" id="PS50007">
    <property type="entry name" value="PIPLC_X_DOMAIN"/>
    <property type="match status" value="1"/>
</dbReference>
<keyword evidence="4" id="KW-1185">Reference proteome</keyword>
<dbReference type="Gene3D" id="2.100.10.20">
    <property type="entry name" value="Vitelline membrane outer layer protein I (VOMI)"/>
    <property type="match status" value="1"/>
</dbReference>
<keyword evidence="1" id="KW-0732">Signal</keyword>
<dbReference type="CDD" id="cd08586">
    <property type="entry name" value="PI-PLCc_BcPLC_like"/>
    <property type="match status" value="1"/>
</dbReference>
<dbReference type="Pfam" id="PF03762">
    <property type="entry name" value="VOMI"/>
    <property type="match status" value="1"/>
</dbReference>
<dbReference type="GO" id="GO:0005615">
    <property type="term" value="C:extracellular space"/>
    <property type="evidence" value="ECO:0007669"/>
    <property type="project" value="TreeGrafter"/>
</dbReference>
<dbReference type="SMART" id="SM00148">
    <property type="entry name" value="PLCXc"/>
    <property type="match status" value="1"/>
</dbReference>
<dbReference type="SUPFAM" id="SSF51695">
    <property type="entry name" value="PLC-like phosphodiesterases"/>
    <property type="match status" value="1"/>
</dbReference>
<dbReference type="PANTHER" id="PTHR18841:SF0">
    <property type="entry name" value="VITELLINE MEMBRANE OUTER LAYER 1 HOMOLOG A-RELATED"/>
    <property type="match status" value="1"/>
</dbReference>
<feature type="domain" description="Phosphatidylinositol-specific phospholipase C X" evidence="2">
    <location>
        <begin position="44"/>
        <end position="184"/>
    </location>
</feature>
<evidence type="ECO:0000313" key="4">
    <source>
        <dbReference type="Proteomes" id="UP000039865"/>
    </source>
</evidence>
<protein>
    <submittedName>
        <fullName evidence="3">1-phosphatidylinositol phosphodiesterase-like</fullName>
    </submittedName>
</protein>
<dbReference type="AlphaFoldDB" id="A0A078AH80"/>
<dbReference type="Gene3D" id="3.20.20.190">
    <property type="entry name" value="Phosphatidylinositol (PI) phosphodiesterase"/>
    <property type="match status" value="1"/>
</dbReference>